<dbReference type="AlphaFoldDB" id="A0A1I7AF70"/>
<keyword evidence="1" id="KW-0812">Transmembrane</keyword>
<feature type="transmembrane region" description="Helical" evidence="1">
    <location>
        <begin position="34"/>
        <end position="53"/>
    </location>
</feature>
<protein>
    <submittedName>
        <fullName evidence="2">Uncharacterized protein</fullName>
    </submittedName>
</protein>
<reference evidence="2 3" key="1">
    <citation type="submission" date="2016-10" db="EMBL/GenBank/DDBJ databases">
        <authorList>
            <person name="de Groot N.N."/>
        </authorList>
    </citation>
    <scope>NUCLEOTIDE SEQUENCE [LARGE SCALE GENOMIC DNA]</scope>
    <source>
        <strain evidence="2 3">CGMCC 1.7005</strain>
    </source>
</reference>
<keyword evidence="1" id="KW-0472">Membrane</keyword>
<sequence>MQRGQKPNARRRKLNYQRSILQEELALYNRQKEILPVLGVLLLFGVLFLFLNFKFSVKGNSFDAHRIEQGFEFTIEDPGVHQIDILNHPNIISDNQATHLKTEVFIKKEGKKLYHYYLTNKSVSGSQLQRLNYYFREAGNYQLTFRHSLITTTQSIKEPAEVKKVTLTPRQGNAKLITWGMRLFLLGVIIILLLKDYFGPVKNYQKIIQNKEYNLKNKSLYIALSIAVLWLVLGYALASSGYGFAGYNNDMHAPAKSVQIDNNYYIN</sequence>
<dbReference type="STRING" id="477690.SAMN05216474_2021"/>
<gene>
    <name evidence="2" type="ORF">SAMN05216474_2021</name>
</gene>
<dbReference type="EMBL" id="FPAS01000003">
    <property type="protein sequence ID" value="SFT73490.1"/>
    <property type="molecule type" value="Genomic_DNA"/>
</dbReference>
<evidence type="ECO:0000313" key="2">
    <source>
        <dbReference type="EMBL" id="SFT73490.1"/>
    </source>
</evidence>
<organism evidence="2 3">
    <name type="scientific">Lishizhenia tianjinensis</name>
    <dbReference type="NCBI Taxonomy" id="477690"/>
    <lineage>
        <taxon>Bacteria</taxon>
        <taxon>Pseudomonadati</taxon>
        <taxon>Bacteroidota</taxon>
        <taxon>Flavobacteriia</taxon>
        <taxon>Flavobacteriales</taxon>
        <taxon>Crocinitomicaceae</taxon>
        <taxon>Lishizhenia</taxon>
    </lineage>
</organism>
<feature type="transmembrane region" description="Helical" evidence="1">
    <location>
        <begin position="176"/>
        <end position="198"/>
    </location>
</feature>
<accession>A0A1I7AF70</accession>
<evidence type="ECO:0000313" key="3">
    <source>
        <dbReference type="Proteomes" id="UP000236454"/>
    </source>
</evidence>
<dbReference type="RefSeq" id="WP_090249035.1">
    <property type="nucleotide sequence ID" value="NZ_FPAS01000003.1"/>
</dbReference>
<name>A0A1I7AF70_9FLAO</name>
<keyword evidence="1" id="KW-1133">Transmembrane helix</keyword>
<evidence type="ECO:0000256" key="1">
    <source>
        <dbReference type="SAM" id="Phobius"/>
    </source>
</evidence>
<proteinExistence type="predicted"/>
<keyword evidence="3" id="KW-1185">Reference proteome</keyword>
<dbReference type="Proteomes" id="UP000236454">
    <property type="component" value="Unassembled WGS sequence"/>
</dbReference>
<feature type="transmembrane region" description="Helical" evidence="1">
    <location>
        <begin position="219"/>
        <end position="238"/>
    </location>
</feature>